<keyword evidence="5" id="KW-0408">Iron</keyword>
<keyword evidence="4" id="KW-0256">Endoplasmic reticulum</keyword>
<keyword evidence="2" id="KW-0349">Heme</keyword>
<dbReference type="Proteomes" id="UP001164743">
    <property type="component" value="Chromosome 13A"/>
</dbReference>
<evidence type="ECO:0000313" key="8">
    <source>
        <dbReference type="EMBL" id="WAQ90981.1"/>
    </source>
</evidence>
<dbReference type="PANTHER" id="PTHR19359:SF129">
    <property type="entry name" value="CYTOCHROME B5 ISOFORM B"/>
    <property type="match status" value="1"/>
</dbReference>
<comment type="similarity">
    <text evidence="6">Belongs to the cytochrome b5 family.</text>
</comment>
<evidence type="ECO:0000256" key="2">
    <source>
        <dbReference type="ARBA" id="ARBA00022617"/>
    </source>
</evidence>
<evidence type="ECO:0000256" key="3">
    <source>
        <dbReference type="ARBA" id="ARBA00022723"/>
    </source>
</evidence>
<sequence length="118" mass="13045">MHEELPTHSDPSNLHLVINGKVYAVSKFLEEHPGREEVLLSEAGKDTTEPFEDIGHSRGTLMEQFCVGTCKQGAPTGPPATKKSSQQAHASKYLQSTVWWLGFYGATRDPSCLSFLLR</sequence>
<dbReference type="GeneID" id="77803468"/>
<evidence type="ECO:0000259" key="7">
    <source>
        <dbReference type="PROSITE" id="PS50255"/>
    </source>
</evidence>
<dbReference type="Gene3D" id="3.10.120.10">
    <property type="entry name" value="Cytochrome b5-like heme/steroid binding domain"/>
    <property type="match status" value="1"/>
</dbReference>
<dbReference type="EMBL" id="CP110433">
    <property type="protein sequence ID" value="WAQ90981.1"/>
    <property type="molecule type" value="Genomic_DNA"/>
</dbReference>
<dbReference type="SUPFAM" id="SSF55856">
    <property type="entry name" value="Cytochrome b5-like heme/steroid binding domain"/>
    <property type="match status" value="1"/>
</dbReference>
<evidence type="ECO:0000256" key="4">
    <source>
        <dbReference type="ARBA" id="ARBA00022824"/>
    </source>
</evidence>
<organism evidence="8 9">
    <name type="scientific">Puccinia triticina</name>
    <dbReference type="NCBI Taxonomy" id="208348"/>
    <lineage>
        <taxon>Eukaryota</taxon>
        <taxon>Fungi</taxon>
        <taxon>Dikarya</taxon>
        <taxon>Basidiomycota</taxon>
        <taxon>Pucciniomycotina</taxon>
        <taxon>Pucciniomycetes</taxon>
        <taxon>Pucciniales</taxon>
        <taxon>Pucciniaceae</taxon>
        <taxon>Puccinia</taxon>
    </lineage>
</organism>
<dbReference type="InterPro" id="IPR036400">
    <property type="entry name" value="Cyt_B5-like_heme/steroid_sf"/>
</dbReference>
<comment type="subcellular location">
    <subcellularLocation>
        <location evidence="1">Endoplasmic reticulum</location>
    </subcellularLocation>
</comment>
<dbReference type="PANTHER" id="PTHR19359">
    <property type="entry name" value="CYTOCHROME B5"/>
    <property type="match status" value="1"/>
</dbReference>
<dbReference type="RefSeq" id="XP_053026536.1">
    <property type="nucleotide sequence ID" value="XM_053162573.1"/>
</dbReference>
<keyword evidence="9" id="KW-1185">Reference proteome</keyword>
<dbReference type="InterPro" id="IPR050668">
    <property type="entry name" value="Cytochrome_b5"/>
</dbReference>
<keyword evidence="3" id="KW-0479">Metal-binding</keyword>
<evidence type="ECO:0000256" key="1">
    <source>
        <dbReference type="ARBA" id="ARBA00004240"/>
    </source>
</evidence>
<dbReference type="PRINTS" id="PR00363">
    <property type="entry name" value="CYTOCHROMEB5"/>
</dbReference>
<evidence type="ECO:0000256" key="5">
    <source>
        <dbReference type="ARBA" id="ARBA00023004"/>
    </source>
</evidence>
<dbReference type="InterPro" id="IPR001199">
    <property type="entry name" value="Cyt_B5-like_heme/steroid-bd"/>
</dbReference>
<name>A0ABY7D073_9BASI</name>
<dbReference type="PROSITE" id="PS50255">
    <property type="entry name" value="CYTOCHROME_B5_2"/>
    <property type="match status" value="1"/>
</dbReference>
<reference evidence="8" key="1">
    <citation type="submission" date="2022-10" db="EMBL/GenBank/DDBJ databases">
        <title>Puccinia triticina Genome sequencing and assembly.</title>
        <authorList>
            <person name="Li C."/>
        </authorList>
    </citation>
    <scope>NUCLEOTIDE SEQUENCE</scope>
    <source>
        <strain evidence="8">Pt15</strain>
    </source>
</reference>
<dbReference type="SMART" id="SM01117">
    <property type="entry name" value="Cyt-b5"/>
    <property type="match status" value="1"/>
</dbReference>
<dbReference type="Pfam" id="PF00173">
    <property type="entry name" value="Cyt-b5"/>
    <property type="match status" value="1"/>
</dbReference>
<accession>A0ABY7D073</accession>
<protein>
    <recommendedName>
        <fullName evidence="7">Cytochrome b5 heme-binding domain-containing protein</fullName>
    </recommendedName>
</protein>
<feature type="domain" description="Cytochrome b5 heme-binding" evidence="7">
    <location>
        <begin position="1"/>
        <end position="57"/>
    </location>
</feature>
<evidence type="ECO:0000256" key="6">
    <source>
        <dbReference type="ARBA" id="ARBA00038168"/>
    </source>
</evidence>
<proteinExistence type="inferred from homology"/>
<evidence type="ECO:0000313" key="9">
    <source>
        <dbReference type="Proteomes" id="UP001164743"/>
    </source>
</evidence>
<gene>
    <name evidence="8" type="ORF">PtA15_13A381</name>
</gene>